<name>A0A9Q8Z8G5_CURCL</name>
<dbReference type="Pfam" id="PF20174">
    <property type="entry name" value="DUF6540"/>
    <property type="match status" value="1"/>
</dbReference>
<evidence type="ECO:0000313" key="2">
    <source>
        <dbReference type="Proteomes" id="UP001056012"/>
    </source>
</evidence>
<gene>
    <name evidence="1" type="ORF">yc1106_04379</name>
</gene>
<dbReference type="Proteomes" id="UP001056012">
    <property type="component" value="Chromosome 3"/>
</dbReference>
<dbReference type="InterPro" id="IPR046670">
    <property type="entry name" value="DUF6540"/>
</dbReference>
<dbReference type="OrthoDB" id="3016366at2759"/>
<evidence type="ECO:0000313" key="1">
    <source>
        <dbReference type="EMBL" id="USP77105.1"/>
    </source>
</evidence>
<dbReference type="EMBL" id="CP089276">
    <property type="protein sequence ID" value="USP77105.1"/>
    <property type="molecule type" value="Genomic_DNA"/>
</dbReference>
<dbReference type="VEuPathDB" id="FungiDB:yc1106_04379"/>
<protein>
    <submittedName>
        <fullName evidence="1">Uncharacterized protein</fullName>
    </submittedName>
</protein>
<organism evidence="1 2">
    <name type="scientific">Curvularia clavata</name>
    <dbReference type="NCBI Taxonomy" id="95742"/>
    <lineage>
        <taxon>Eukaryota</taxon>
        <taxon>Fungi</taxon>
        <taxon>Dikarya</taxon>
        <taxon>Ascomycota</taxon>
        <taxon>Pezizomycotina</taxon>
        <taxon>Dothideomycetes</taxon>
        <taxon>Pleosporomycetidae</taxon>
        <taxon>Pleosporales</taxon>
        <taxon>Pleosporineae</taxon>
        <taxon>Pleosporaceae</taxon>
        <taxon>Curvularia</taxon>
    </lineage>
</organism>
<dbReference type="AlphaFoldDB" id="A0A9Q8Z8G5"/>
<reference evidence="1" key="1">
    <citation type="submission" date="2021-12" db="EMBL/GenBank/DDBJ databases">
        <title>Curvularia clavata genome.</title>
        <authorList>
            <person name="Cao Y."/>
        </authorList>
    </citation>
    <scope>NUCLEOTIDE SEQUENCE</scope>
    <source>
        <strain evidence="1">Yc1106</strain>
    </source>
</reference>
<accession>A0A9Q8Z8G5</accession>
<sequence length="167" mass="18179">MSAVANQLENYSIYINLSLRGAQPGFHWSIFITTNKFEGEVWHAVNRNGGWSLETNTTNGVPSSMGLCLVLKLGTVSNQNWETLRTTLANIPSGGQPSLHTREIFTCRVWVKDAICALHNAGVVRLAKSIETIEKVAIEMAEDNRASVELGTGEVLVLNSTGFSDTA</sequence>
<keyword evidence="2" id="KW-1185">Reference proteome</keyword>
<proteinExistence type="predicted"/>